<dbReference type="InterPro" id="IPR015424">
    <property type="entry name" value="PyrdxlP-dep_Trfase"/>
</dbReference>
<dbReference type="Pfam" id="PF00266">
    <property type="entry name" value="Aminotran_5"/>
    <property type="match status" value="2"/>
</dbReference>
<accession>A0AA43TNU7</accession>
<dbReference type="AlphaFoldDB" id="A0AA43TNU7"/>
<proteinExistence type="predicted"/>
<dbReference type="SUPFAM" id="SSF53383">
    <property type="entry name" value="PLP-dependent transferases"/>
    <property type="match status" value="1"/>
</dbReference>
<keyword evidence="3" id="KW-1185">Reference proteome</keyword>
<dbReference type="EMBL" id="JAPUFD010000002">
    <property type="protein sequence ID" value="MDI1485821.1"/>
    <property type="molecule type" value="Genomic_DNA"/>
</dbReference>
<protein>
    <recommendedName>
        <fullName evidence="1">Aminotransferase class V domain-containing protein</fullName>
    </recommendedName>
</protein>
<dbReference type="Proteomes" id="UP001161017">
    <property type="component" value="Unassembled WGS sequence"/>
</dbReference>
<gene>
    <name evidence="2" type="ORF">OHK93_004010</name>
</gene>
<dbReference type="InterPro" id="IPR000192">
    <property type="entry name" value="Aminotrans_V_dom"/>
</dbReference>
<evidence type="ECO:0000313" key="2">
    <source>
        <dbReference type="EMBL" id="MDI1485821.1"/>
    </source>
</evidence>
<dbReference type="Gene3D" id="3.90.1150.10">
    <property type="entry name" value="Aspartate Aminotransferase, domain 1"/>
    <property type="match status" value="1"/>
</dbReference>
<feature type="domain" description="Aminotransferase class V" evidence="1">
    <location>
        <begin position="269"/>
        <end position="377"/>
    </location>
</feature>
<comment type="caution">
    <text evidence="2">The sequence shown here is derived from an EMBL/GenBank/DDBJ whole genome shotgun (WGS) entry which is preliminary data.</text>
</comment>
<dbReference type="PANTHER" id="PTHR43586">
    <property type="entry name" value="CYSTEINE DESULFURASE"/>
    <property type="match status" value="1"/>
</dbReference>
<dbReference type="PANTHER" id="PTHR43586:SF21">
    <property type="entry name" value="PYRIDOXAL PHOSPHATE (PLP)-DEPENDENT ASPARTATE AMINOTRANSFERASE SUPERFAMILY"/>
    <property type="match status" value="1"/>
</dbReference>
<dbReference type="InterPro" id="IPR015422">
    <property type="entry name" value="PyrdxlP-dep_Trfase_small"/>
</dbReference>
<dbReference type="InterPro" id="IPR015421">
    <property type="entry name" value="PyrdxlP-dep_Trfase_major"/>
</dbReference>
<name>A0AA43TNU7_9LECA</name>
<evidence type="ECO:0000259" key="1">
    <source>
        <dbReference type="Pfam" id="PF00266"/>
    </source>
</evidence>
<evidence type="ECO:0000313" key="3">
    <source>
        <dbReference type="Proteomes" id="UP001161017"/>
    </source>
</evidence>
<dbReference type="Gene3D" id="3.40.640.10">
    <property type="entry name" value="Type I PLP-dependent aspartate aminotransferase-like (Major domain)"/>
    <property type="match status" value="1"/>
</dbReference>
<reference evidence="2" key="1">
    <citation type="journal article" date="2023" name="Genome Biol. Evol.">
        <title>First Whole Genome Sequence and Flow Cytometry Genome Size Data for the Lichen-Forming Fungus Ramalina farinacea (Ascomycota).</title>
        <authorList>
            <person name="Llewellyn T."/>
            <person name="Mian S."/>
            <person name="Hill R."/>
            <person name="Leitch I.J."/>
            <person name="Gaya E."/>
        </authorList>
    </citation>
    <scope>NUCLEOTIDE SEQUENCE</scope>
    <source>
        <strain evidence="2">LIQ254RAFAR</strain>
    </source>
</reference>
<organism evidence="2 3">
    <name type="scientific">Ramalina farinacea</name>
    <dbReference type="NCBI Taxonomy" id="258253"/>
    <lineage>
        <taxon>Eukaryota</taxon>
        <taxon>Fungi</taxon>
        <taxon>Dikarya</taxon>
        <taxon>Ascomycota</taxon>
        <taxon>Pezizomycotina</taxon>
        <taxon>Lecanoromycetes</taxon>
        <taxon>OSLEUM clade</taxon>
        <taxon>Lecanoromycetidae</taxon>
        <taxon>Lecanorales</taxon>
        <taxon>Lecanorineae</taxon>
        <taxon>Ramalinaceae</taxon>
        <taxon>Ramalina</taxon>
    </lineage>
</organism>
<sequence>MTAAFDVDLARNAFPALKANHQVYFDNAGGSQVLGTVSSRIRDYLEETNVQLGASYDVAKQSTSTFEAGNAAAAAFMNANPDEIVIGPSTTQLFSNLSQILDIPPKSEFVLSAVDHEANTSPWVRLAKLQGHQVKWWKPESTDGDLLLTPANLKPLLSSNTKFVSCTHTSNVLGGIQDIKAIAETVHSVPGAMLCVDGVALAPHREIDVKELGVDFYSFSWYKTLGSLGHYFHAGDSLSTKLGLAGGSYELIASIPDVVRYFGQDKAATWQSIAQHEEKLQNILLTFLKQRADVRIYGDDSIEGSQRRRVPVVSFAVDGRSSKAVVEAIEARSNFGCRWGHFYSKRLVDEFLGLADKDGVIRVSMVHYNTEEEVRKFVAVLDEVLNER</sequence>
<feature type="domain" description="Aminotransferase class V" evidence="1">
    <location>
        <begin position="23"/>
        <end position="229"/>
    </location>
</feature>